<keyword evidence="4" id="KW-0862">Zinc</keyword>
<evidence type="ECO:0000256" key="3">
    <source>
        <dbReference type="ARBA" id="ARBA00022801"/>
    </source>
</evidence>
<comment type="cofactor">
    <cofactor evidence="1">
        <name>Zn(2+)</name>
        <dbReference type="ChEBI" id="CHEBI:29105"/>
    </cofactor>
</comment>
<dbReference type="SUPFAM" id="SSF102215">
    <property type="entry name" value="Creatininase"/>
    <property type="match status" value="1"/>
</dbReference>
<dbReference type="PANTHER" id="PTHR35005:SF1">
    <property type="entry name" value="2-AMINO-5-FORMYLAMINO-6-RIBOSYLAMINOPYRIMIDIN-4(3H)-ONE 5'-MONOPHOSPHATE DEFORMYLASE"/>
    <property type="match status" value="1"/>
</dbReference>
<evidence type="ECO:0000313" key="6">
    <source>
        <dbReference type="EMBL" id="SDB22501.1"/>
    </source>
</evidence>
<evidence type="ECO:0000256" key="4">
    <source>
        <dbReference type="ARBA" id="ARBA00022833"/>
    </source>
</evidence>
<dbReference type="EMBL" id="FMXQ01000003">
    <property type="protein sequence ID" value="SDB22501.1"/>
    <property type="molecule type" value="Genomic_DNA"/>
</dbReference>
<evidence type="ECO:0000256" key="1">
    <source>
        <dbReference type="ARBA" id="ARBA00001947"/>
    </source>
</evidence>
<proteinExistence type="inferred from homology"/>
<accession>A0A1G6BPE4</accession>
<evidence type="ECO:0000313" key="7">
    <source>
        <dbReference type="Proteomes" id="UP000199071"/>
    </source>
</evidence>
<dbReference type="GO" id="GO:0046872">
    <property type="term" value="F:metal ion binding"/>
    <property type="evidence" value="ECO:0007669"/>
    <property type="project" value="UniProtKB-KW"/>
</dbReference>
<dbReference type="InterPro" id="IPR003785">
    <property type="entry name" value="Creatininase/forma_Hydrolase"/>
</dbReference>
<dbReference type="Pfam" id="PF02633">
    <property type="entry name" value="Creatininase"/>
    <property type="match status" value="1"/>
</dbReference>
<name>A0A1G6BPE4_9HYPH</name>
<dbReference type="Gene3D" id="3.40.50.10310">
    <property type="entry name" value="Creatininase"/>
    <property type="match status" value="1"/>
</dbReference>
<dbReference type="InterPro" id="IPR024087">
    <property type="entry name" value="Creatininase-like_sf"/>
</dbReference>
<keyword evidence="7" id="KW-1185">Reference proteome</keyword>
<sequence length="307" mass="33719">MGGDRGEAVFDEVRWERMFPDQLERRFAEWPVLYQTYGLLEPHGPQNAVGLDALKAHAIACLTARRHGGIVAPPDYGHIHEIGDYALWALGMIGEVQRDWMSAVPPWHHFKTVCWHLRNADRLGFKAVVLMTGHYGVNYIDLKTLVDLVQPHVGARLFALADFEADTQGFEGDGDIHGDHAGKIETSQLWALVPSAVDISRLPPANAPGPHFAMGPDAYEANRLAGQAMVERQVAFLADKAEALVAAHEAAAPTARLRSFADVETLWETVVAPALPDFLSMQSDPKGTGVAMPAESRWAINWQPPGR</sequence>
<dbReference type="GO" id="GO:0016811">
    <property type="term" value="F:hydrolase activity, acting on carbon-nitrogen (but not peptide) bonds, in linear amides"/>
    <property type="evidence" value="ECO:0007669"/>
    <property type="project" value="TreeGrafter"/>
</dbReference>
<dbReference type="RefSeq" id="WP_175478349.1">
    <property type="nucleotide sequence ID" value="NZ_FMXQ01000003.1"/>
</dbReference>
<reference evidence="6 7" key="1">
    <citation type="submission" date="2016-10" db="EMBL/GenBank/DDBJ databases">
        <authorList>
            <person name="de Groot N.N."/>
        </authorList>
    </citation>
    <scope>NUCLEOTIDE SEQUENCE [LARGE SCALE GENOMIC DNA]</scope>
    <source>
        <strain evidence="6 7">ATCC 35022</strain>
    </source>
</reference>
<dbReference type="STRING" id="665467.SAMN02982931_01692"/>
<protein>
    <submittedName>
        <fullName evidence="6">Creatinine amidohydrolase</fullName>
    </submittedName>
</protein>
<dbReference type="GO" id="GO:0009231">
    <property type="term" value="P:riboflavin biosynthetic process"/>
    <property type="evidence" value="ECO:0007669"/>
    <property type="project" value="TreeGrafter"/>
</dbReference>
<dbReference type="AlphaFoldDB" id="A0A1G6BPE4"/>
<comment type="similarity">
    <text evidence="5">Belongs to the creatininase superfamily.</text>
</comment>
<evidence type="ECO:0000256" key="2">
    <source>
        <dbReference type="ARBA" id="ARBA00022723"/>
    </source>
</evidence>
<keyword evidence="2" id="KW-0479">Metal-binding</keyword>
<dbReference type="PANTHER" id="PTHR35005">
    <property type="entry name" value="3-DEHYDRO-SCYLLO-INOSOSE HYDROLASE"/>
    <property type="match status" value="1"/>
</dbReference>
<gene>
    <name evidence="6" type="ORF">SAMN02982931_01692</name>
</gene>
<keyword evidence="3 6" id="KW-0378">Hydrolase</keyword>
<dbReference type="Proteomes" id="UP000199071">
    <property type="component" value="Unassembled WGS sequence"/>
</dbReference>
<evidence type="ECO:0000256" key="5">
    <source>
        <dbReference type="ARBA" id="ARBA00024029"/>
    </source>
</evidence>
<organism evidence="6 7">
    <name type="scientific">Bauldia litoralis</name>
    <dbReference type="NCBI Taxonomy" id="665467"/>
    <lineage>
        <taxon>Bacteria</taxon>
        <taxon>Pseudomonadati</taxon>
        <taxon>Pseudomonadota</taxon>
        <taxon>Alphaproteobacteria</taxon>
        <taxon>Hyphomicrobiales</taxon>
        <taxon>Kaistiaceae</taxon>
        <taxon>Bauldia</taxon>
    </lineage>
</organism>